<evidence type="ECO:0000313" key="1">
    <source>
        <dbReference type="EMBL" id="AOM76561.1"/>
    </source>
</evidence>
<accession>A0A1D7QCY9</accession>
<dbReference type="Gene3D" id="1.25.40.10">
    <property type="entry name" value="Tetratricopeptide repeat domain"/>
    <property type="match status" value="1"/>
</dbReference>
<dbReference type="PROSITE" id="PS51257">
    <property type="entry name" value="PROKAR_LIPOPROTEIN"/>
    <property type="match status" value="1"/>
</dbReference>
<evidence type="ECO:0000313" key="2">
    <source>
        <dbReference type="Proteomes" id="UP000094313"/>
    </source>
</evidence>
<dbReference type="EMBL" id="CP017141">
    <property type="protein sequence ID" value="AOM76561.1"/>
    <property type="molecule type" value="Genomic_DNA"/>
</dbReference>
<name>A0A1D7QCY9_9SPHI</name>
<dbReference type="InterPro" id="IPR011990">
    <property type="entry name" value="TPR-like_helical_dom_sf"/>
</dbReference>
<sequence>MVNTSKHTFRASLLLGLMLFLFSCSSYNDMIGPYYKQVSSGNYTEAIKELDKNSLLKKPRNKLLFLMEKGKTSHLIGDYENSNRYFNEADQLLENGMGGTMDAVVGTLVNPMNQVYKGEDFEKFMIHYYKALNYVYLNRTEDAIVEARRITLQSQEQGDKFNNKENRYSKDAFSLMLQGLIYEHDGDINNAFIAYRNAAEVYLNSKDQTYYGTPMPEGLKKDVLRTAEGMGFTSELQRFEGLFNLKYTREKASDGGELIFFWENGLAPVKQQEEFFFSLIKGSDGGLFFTNVGGTIVIPFNNSYGNGSDFNASSIQSLRATYPKYVARPPFYTNATLSNGVSTMNFEKAEDINELAFKTLDQRFLKEMSKVLTRLAVKKAAEYVLRESAKGTGKNGKDNSLLEGLGLGVQLYSLISEKADTRNWQSLPANISYSRIPLQKGENTITLNLKGANGSNETKTITVTGTGKLQFYNYSTLR</sequence>
<reference evidence="1 2" key="1">
    <citation type="submission" date="2016-08" db="EMBL/GenBank/DDBJ databases">
        <authorList>
            <person name="Seilhamer J.J."/>
        </authorList>
    </citation>
    <scope>NUCLEOTIDE SEQUENCE [LARGE SCALE GENOMIC DNA]</scope>
    <source>
        <strain evidence="1 2">DX4</strain>
    </source>
</reference>
<dbReference type="KEGG" id="psty:BFS30_04955"/>
<protein>
    <recommendedName>
        <fullName evidence="3">Tetratricopeptide repeat-containing protein</fullName>
    </recommendedName>
</protein>
<keyword evidence="2" id="KW-1185">Reference proteome</keyword>
<evidence type="ECO:0008006" key="3">
    <source>
        <dbReference type="Google" id="ProtNLM"/>
    </source>
</evidence>
<dbReference type="Proteomes" id="UP000094313">
    <property type="component" value="Chromosome"/>
</dbReference>
<dbReference type="SUPFAM" id="SSF48452">
    <property type="entry name" value="TPR-like"/>
    <property type="match status" value="1"/>
</dbReference>
<organism evidence="1 2">
    <name type="scientific">Pedobacter steynii</name>
    <dbReference type="NCBI Taxonomy" id="430522"/>
    <lineage>
        <taxon>Bacteria</taxon>
        <taxon>Pseudomonadati</taxon>
        <taxon>Bacteroidota</taxon>
        <taxon>Sphingobacteriia</taxon>
        <taxon>Sphingobacteriales</taxon>
        <taxon>Sphingobacteriaceae</taxon>
        <taxon>Pedobacter</taxon>
    </lineage>
</organism>
<dbReference type="OrthoDB" id="9769023at2"/>
<proteinExistence type="predicted"/>
<gene>
    <name evidence="1" type="ORF">BFS30_04955</name>
</gene>
<dbReference type="AlphaFoldDB" id="A0A1D7QCY9"/>